<gene>
    <name evidence="3" type="ORF">HR15_00885</name>
</gene>
<evidence type="ECO:0000259" key="2">
    <source>
        <dbReference type="PROSITE" id="PS50937"/>
    </source>
</evidence>
<comment type="caution">
    <text evidence="3">The sequence shown here is derived from an EMBL/GenBank/DDBJ whole genome shotgun (WGS) entry which is preliminary data.</text>
</comment>
<dbReference type="InterPro" id="IPR000551">
    <property type="entry name" value="MerR-type_HTH_dom"/>
</dbReference>
<evidence type="ECO:0000256" key="1">
    <source>
        <dbReference type="ARBA" id="ARBA00023125"/>
    </source>
</evidence>
<dbReference type="RefSeq" id="WP_039423119.1">
    <property type="nucleotide sequence ID" value="NZ_JRAK01000011.1"/>
</dbReference>
<dbReference type="InterPro" id="IPR009061">
    <property type="entry name" value="DNA-bd_dom_put_sf"/>
</dbReference>
<proteinExistence type="predicted"/>
<dbReference type="GO" id="GO:0003700">
    <property type="term" value="F:DNA-binding transcription factor activity"/>
    <property type="evidence" value="ECO:0007669"/>
    <property type="project" value="InterPro"/>
</dbReference>
<dbReference type="Gene3D" id="1.10.1660.10">
    <property type="match status" value="1"/>
</dbReference>
<dbReference type="AlphaFoldDB" id="A0A0A2G296"/>
<protein>
    <submittedName>
        <fullName evidence="3">Transcriptional regulator</fullName>
    </submittedName>
</protein>
<dbReference type="InterPro" id="IPR047057">
    <property type="entry name" value="MerR_fam"/>
</dbReference>
<keyword evidence="1" id="KW-0238">DNA-binding</keyword>
<keyword evidence="4" id="KW-1185">Reference proteome</keyword>
<evidence type="ECO:0000313" key="4">
    <source>
        <dbReference type="Proteomes" id="UP000030146"/>
    </source>
</evidence>
<dbReference type="PROSITE" id="PS50937">
    <property type="entry name" value="HTH_MERR_2"/>
    <property type="match status" value="1"/>
</dbReference>
<dbReference type="EMBL" id="JRAK01000011">
    <property type="protein sequence ID" value="KGN94614.1"/>
    <property type="molecule type" value="Genomic_DNA"/>
</dbReference>
<sequence length="120" mass="14232">MKKQKQKQGKLFYSISEVAQMFDLPDSTLRFWEKEFPALKPHTSKGGTRRYTAKDIEMVRLIHHLTKEKGLTLAGTKQALKNDYDGTTRREEVISRLKEIRQELCDIRDAIDQWERKNMY</sequence>
<dbReference type="GO" id="GO:0003677">
    <property type="term" value="F:DNA binding"/>
    <property type="evidence" value="ECO:0007669"/>
    <property type="project" value="UniProtKB-KW"/>
</dbReference>
<dbReference type="PANTHER" id="PTHR30204">
    <property type="entry name" value="REDOX-CYCLING DRUG-SENSING TRANSCRIPTIONAL ACTIVATOR SOXR"/>
    <property type="match status" value="1"/>
</dbReference>
<feature type="domain" description="HTH merR-type" evidence="2">
    <location>
        <begin position="12"/>
        <end position="82"/>
    </location>
</feature>
<name>A0A0A2G296_9PORP</name>
<reference evidence="3 4" key="1">
    <citation type="submission" date="2014-08" db="EMBL/GenBank/DDBJ databases">
        <title>Porphyromonas gulae strain:COT-052_OH3439 Genome sequencing.</title>
        <authorList>
            <person name="Wallis C."/>
            <person name="Deusch O."/>
            <person name="O'Flynn C."/>
            <person name="Davis I."/>
            <person name="Jospin G."/>
            <person name="Darling A.E."/>
            <person name="Coil D.A."/>
            <person name="Alexiev A."/>
            <person name="Horsfall A."/>
            <person name="Kirkwood N."/>
            <person name="Harris S."/>
            <person name="Eisen J.A."/>
        </authorList>
    </citation>
    <scope>NUCLEOTIDE SEQUENCE [LARGE SCALE GENOMIC DNA]</scope>
    <source>
        <strain evidence="4">COT-052 OH3439</strain>
    </source>
</reference>
<dbReference type="SMART" id="SM00422">
    <property type="entry name" value="HTH_MERR"/>
    <property type="match status" value="1"/>
</dbReference>
<dbReference type="PANTHER" id="PTHR30204:SF15">
    <property type="entry name" value="BLL5018 PROTEIN"/>
    <property type="match status" value="1"/>
</dbReference>
<dbReference type="Proteomes" id="UP000030146">
    <property type="component" value="Unassembled WGS sequence"/>
</dbReference>
<dbReference type="SUPFAM" id="SSF46955">
    <property type="entry name" value="Putative DNA-binding domain"/>
    <property type="match status" value="1"/>
</dbReference>
<organism evidence="3 4">
    <name type="scientific">Porphyromonas gulae</name>
    <dbReference type="NCBI Taxonomy" id="111105"/>
    <lineage>
        <taxon>Bacteria</taxon>
        <taxon>Pseudomonadati</taxon>
        <taxon>Bacteroidota</taxon>
        <taxon>Bacteroidia</taxon>
        <taxon>Bacteroidales</taxon>
        <taxon>Porphyromonadaceae</taxon>
        <taxon>Porphyromonas</taxon>
    </lineage>
</organism>
<accession>A0A0A2G296</accession>
<evidence type="ECO:0000313" key="3">
    <source>
        <dbReference type="EMBL" id="KGN94614.1"/>
    </source>
</evidence>
<dbReference type="Pfam" id="PF13411">
    <property type="entry name" value="MerR_1"/>
    <property type="match status" value="1"/>
</dbReference>
<dbReference type="CDD" id="cd04765">
    <property type="entry name" value="HTH_MlrA-like_sg2"/>
    <property type="match status" value="1"/>
</dbReference>